<keyword evidence="2 3" id="KW-0067">ATP-binding</keyword>
<evidence type="ECO:0000313" key="6">
    <source>
        <dbReference type="Proteomes" id="UP000054047"/>
    </source>
</evidence>
<dbReference type="OrthoDB" id="546826at2759"/>
<keyword evidence="6" id="KW-1185">Reference proteome</keyword>
<dbReference type="SMART" id="SM00219">
    <property type="entry name" value="TyrKc"/>
    <property type="match status" value="1"/>
</dbReference>
<reference evidence="5 6" key="1">
    <citation type="submission" date="2013-12" db="EMBL/GenBank/DDBJ databases">
        <title>Draft genome of the parsitic nematode Ancylostoma duodenale.</title>
        <authorList>
            <person name="Mitreva M."/>
        </authorList>
    </citation>
    <scope>NUCLEOTIDE SEQUENCE [LARGE SCALE GENOMIC DNA]</scope>
    <source>
        <strain evidence="5 6">Zhejiang</strain>
    </source>
</reference>
<dbReference type="InterPro" id="IPR011009">
    <property type="entry name" value="Kinase-like_dom_sf"/>
</dbReference>
<keyword evidence="1 3" id="KW-0547">Nucleotide-binding</keyword>
<dbReference type="GO" id="GO:0005524">
    <property type="term" value="F:ATP binding"/>
    <property type="evidence" value="ECO:0007669"/>
    <property type="project" value="UniProtKB-UniRule"/>
</dbReference>
<dbReference type="InterPro" id="IPR000719">
    <property type="entry name" value="Prot_kinase_dom"/>
</dbReference>
<proteinExistence type="predicted"/>
<protein>
    <recommendedName>
        <fullName evidence="4">Protein kinase domain-containing protein</fullName>
    </recommendedName>
</protein>
<dbReference type="PANTHER" id="PTHR24418">
    <property type="entry name" value="TYROSINE-PROTEIN KINASE"/>
    <property type="match status" value="1"/>
</dbReference>
<dbReference type="Pfam" id="PF07714">
    <property type="entry name" value="PK_Tyr_Ser-Thr"/>
    <property type="match status" value="1"/>
</dbReference>
<dbReference type="SUPFAM" id="SSF56112">
    <property type="entry name" value="Protein kinase-like (PK-like)"/>
    <property type="match status" value="1"/>
</dbReference>
<dbReference type="InterPro" id="IPR020635">
    <property type="entry name" value="Tyr_kinase_cat_dom"/>
</dbReference>
<evidence type="ECO:0000256" key="1">
    <source>
        <dbReference type="ARBA" id="ARBA00022741"/>
    </source>
</evidence>
<feature type="domain" description="Protein kinase" evidence="4">
    <location>
        <begin position="23"/>
        <end position="150"/>
    </location>
</feature>
<name>A0A0C2DJ20_9BILA</name>
<sequence length="150" mass="16502">MFVANFFSHPPAFLPAAATAVDHFRTKKLGDGAFGDVYKGILRTGLMESKEVAIKTIIGSISSEENEKLFREAMLMRRLVHPNVVMLIGVASNEEPVMIVMEFAQGGSVLDAVQAKPGPTVYVRIKYCHGAALGLQYLSGQGELRRRRKH</sequence>
<dbReference type="GO" id="GO:0004713">
    <property type="term" value="F:protein tyrosine kinase activity"/>
    <property type="evidence" value="ECO:0007669"/>
    <property type="project" value="InterPro"/>
</dbReference>
<feature type="binding site" evidence="3">
    <location>
        <position position="55"/>
    </location>
    <ligand>
        <name>ATP</name>
        <dbReference type="ChEBI" id="CHEBI:30616"/>
    </ligand>
</feature>
<dbReference type="InterPro" id="IPR001245">
    <property type="entry name" value="Ser-Thr/Tyr_kinase_cat_dom"/>
</dbReference>
<dbReference type="PROSITE" id="PS00107">
    <property type="entry name" value="PROTEIN_KINASE_ATP"/>
    <property type="match status" value="1"/>
</dbReference>
<evidence type="ECO:0000256" key="3">
    <source>
        <dbReference type="PROSITE-ProRule" id="PRU10141"/>
    </source>
</evidence>
<evidence type="ECO:0000256" key="2">
    <source>
        <dbReference type="ARBA" id="ARBA00022840"/>
    </source>
</evidence>
<dbReference type="PROSITE" id="PS50011">
    <property type="entry name" value="PROTEIN_KINASE_DOM"/>
    <property type="match status" value="1"/>
</dbReference>
<gene>
    <name evidence="5" type="ORF">ANCDUO_07235</name>
</gene>
<accession>A0A0C2DJ20</accession>
<dbReference type="AlphaFoldDB" id="A0A0C2DJ20"/>
<dbReference type="InterPro" id="IPR050198">
    <property type="entry name" value="Non-receptor_tyrosine_kinases"/>
</dbReference>
<dbReference type="Gene3D" id="1.10.510.10">
    <property type="entry name" value="Transferase(Phosphotransferase) domain 1"/>
    <property type="match status" value="1"/>
</dbReference>
<evidence type="ECO:0000313" key="5">
    <source>
        <dbReference type="EMBL" id="KIH62482.1"/>
    </source>
</evidence>
<evidence type="ECO:0000259" key="4">
    <source>
        <dbReference type="PROSITE" id="PS50011"/>
    </source>
</evidence>
<dbReference type="InterPro" id="IPR017441">
    <property type="entry name" value="Protein_kinase_ATP_BS"/>
</dbReference>
<dbReference type="EMBL" id="KN729277">
    <property type="protein sequence ID" value="KIH62482.1"/>
    <property type="molecule type" value="Genomic_DNA"/>
</dbReference>
<dbReference type="Proteomes" id="UP000054047">
    <property type="component" value="Unassembled WGS sequence"/>
</dbReference>
<organism evidence="5 6">
    <name type="scientific">Ancylostoma duodenale</name>
    <dbReference type="NCBI Taxonomy" id="51022"/>
    <lineage>
        <taxon>Eukaryota</taxon>
        <taxon>Metazoa</taxon>
        <taxon>Ecdysozoa</taxon>
        <taxon>Nematoda</taxon>
        <taxon>Chromadorea</taxon>
        <taxon>Rhabditida</taxon>
        <taxon>Rhabditina</taxon>
        <taxon>Rhabditomorpha</taxon>
        <taxon>Strongyloidea</taxon>
        <taxon>Ancylostomatidae</taxon>
        <taxon>Ancylostomatinae</taxon>
        <taxon>Ancylostoma</taxon>
    </lineage>
</organism>